<dbReference type="GO" id="GO:0006139">
    <property type="term" value="P:nucleobase-containing compound metabolic process"/>
    <property type="evidence" value="ECO:0007669"/>
    <property type="project" value="UniProtKB-ARBA"/>
</dbReference>
<evidence type="ECO:0000313" key="4">
    <source>
        <dbReference type="EMBL" id="GAX14633.1"/>
    </source>
</evidence>
<name>A0A1Z5JKT6_FISSO</name>
<evidence type="ECO:0000313" key="5">
    <source>
        <dbReference type="Proteomes" id="UP000198406"/>
    </source>
</evidence>
<comment type="similarity">
    <text evidence="1">Belongs to the CCR4/nocturin family.</text>
</comment>
<evidence type="ECO:0000256" key="2">
    <source>
        <dbReference type="ARBA" id="ARBA00022801"/>
    </source>
</evidence>
<dbReference type="InterPro" id="IPR050410">
    <property type="entry name" value="CCR4/nocturin_mRNA_transcr"/>
</dbReference>
<dbReference type="PANTHER" id="PTHR12121:SF45">
    <property type="entry name" value="NOCTURNIN"/>
    <property type="match status" value="1"/>
</dbReference>
<organism evidence="4 5">
    <name type="scientific">Fistulifera solaris</name>
    <name type="common">Oleaginous diatom</name>
    <dbReference type="NCBI Taxonomy" id="1519565"/>
    <lineage>
        <taxon>Eukaryota</taxon>
        <taxon>Sar</taxon>
        <taxon>Stramenopiles</taxon>
        <taxon>Ochrophyta</taxon>
        <taxon>Bacillariophyta</taxon>
        <taxon>Bacillariophyceae</taxon>
        <taxon>Bacillariophycidae</taxon>
        <taxon>Naviculales</taxon>
        <taxon>Naviculaceae</taxon>
        <taxon>Fistulifera</taxon>
    </lineage>
</organism>
<dbReference type="Pfam" id="PF03372">
    <property type="entry name" value="Exo_endo_phos"/>
    <property type="match status" value="1"/>
</dbReference>
<dbReference type="Proteomes" id="UP000198406">
    <property type="component" value="Unassembled WGS sequence"/>
</dbReference>
<evidence type="ECO:0000256" key="1">
    <source>
        <dbReference type="ARBA" id="ARBA00010774"/>
    </source>
</evidence>
<feature type="domain" description="Endonuclease/exonuclease/phosphatase" evidence="3">
    <location>
        <begin position="143"/>
        <end position="399"/>
    </location>
</feature>
<evidence type="ECO:0000259" key="3">
    <source>
        <dbReference type="Pfam" id="PF03372"/>
    </source>
</evidence>
<dbReference type="Gene3D" id="3.60.10.10">
    <property type="entry name" value="Endonuclease/exonuclease/phosphatase"/>
    <property type="match status" value="1"/>
</dbReference>
<dbReference type="OrthoDB" id="428734at2759"/>
<dbReference type="PANTHER" id="PTHR12121">
    <property type="entry name" value="CARBON CATABOLITE REPRESSOR PROTEIN 4"/>
    <property type="match status" value="1"/>
</dbReference>
<dbReference type="InterPro" id="IPR036691">
    <property type="entry name" value="Endo/exonu/phosph_ase_sf"/>
</dbReference>
<dbReference type="EMBL" id="BDSP01000081">
    <property type="protein sequence ID" value="GAX14633.1"/>
    <property type="molecule type" value="Genomic_DNA"/>
</dbReference>
<proteinExistence type="inferred from homology"/>
<dbReference type="GO" id="GO:0000175">
    <property type="term" value="F:3'-5'-RNA exonuclease activity"/>
    <property type="evidence" value="ECO:0007669"/>
    <property type="project" value="TreeGrafter"/>
</dbReference>
<dbReference type="AlphaFoldDB" id="A0A1Z5JKT6"/>
<sequence>MNSFTSFKDQFGLPVWQDISENRFIRIDSEVASDDGLTTREQVWEQICNVRSIQQKYGPSNLLSRTWILSMPLTPSAENTFSVAQFNTLAEGLSAGPDVPTPFPPCLNHDTPANNNINSNKNQVEIFGGFTSIPYPEISLDFELRKWRLLEVLLTSDQADDATFKPCDLLAVEEMDRFHGFFAPMLRLFGYQGAFCPKRQSPGVSMGWYSDGCALFWNRQVFELVSQRHHGYSVGNQVALHVVLRYRSSNRLLVVVVTHLKAKCNATNEMIRMKQLQELLVRIDETIRDVQSKDHDSNQTPVILLGDFNTDPPATVPSQDASSLNQLITASNGCFQSLYPLESSTHYTTWKTRGSDTVKRVIDYIFYRGPVKPIAVLQVPEETELEPTKLPGLRYPSDHVLIAGRFHFC</sequence>
<reference evidence="4 5" key="1">
    <citation type="journal article" date="2015" name="Plant Cell">
        <title>Oil accumulation by the oleaginous diatom Fistulifera solaris as revealed by the genome and transcriptome.</title>
        <authorList>
            <person name="Tanaka T."/>
            <person name="Maeda Y."/>
            <person name="Veluchamy A."/>
            <person name="Tanaka M."/>
            <person name="Abida H."/>
            <person name="Marechal E."/>
            <person name="Bowler C."/>
            <person name="Muto M."/>
            <person name="Sunaga Y."/>
            <person name="Tanaka M."/>
            <person name="Yoshino T."/>
            <person name="Taniguchi T."/>
            <person name="Fukuda Y."/>
            <person name="Nemoto M."/>
            <person name="Matsumoto M."/>
            <person name="Wong P.S."/>
            <person name="Aburatani S."/>
            <person name="Fujibuchi W."/>
        </authorList>
    </citation>
    <scope>NUCLEOTIDE SEQUENCE [LARGE SCALE GENOMIC DNA]</scope>
    <source>
        <strain evidence="4 5">JPCC DA0580</strain>
    </source>
</reference>
<dbReference type="InParanoid" id="A0A1Z5JKT6"/>
<keyword evidence="5" id="KW-1185">Reference proteome</keyword>
<dbReference type="SUPFAM" id="SSF56219">
    <property type="entry name" value="DNase I-like"/>
    <property type="match status" value="1"/>
</dbReference>
<dbReference type="InterPro" id="IPR005135">
    <property type="entry name" value="Endo/exonuclease/phosphatase"/>
</dbReference>
<keyword evidence="2" id="KW-0378">Hydrolase</keyword>
<gene>
    <name evidence="4" type="ORF">FisN_6Lh418</name>
</gene>
<accession>A0A1Z5JKT6</accession>
<comment type="caution">
    <text evidence="4">The sequence shown here is derived from an EMBL/GenBank/DDBJ whole genome shotgun (WGS) entry which is preliminary data.</text>
</comment>
<protein>
    <recommendedName>
        <fullName evidence="3">Endonuclease/exonuclease/phosphatase domain-containing protein</fullName>
    </recommendedName>
</protein>